<feature type="binding site" evidence="1">
    <location>
        <position position="61"/>
    </location>
    <ligand>
        <name>Mg(2+)</name>
        <dbReference type="ChEBI" id="CHEBI:18420"/>
        <label>1</label>
    </ligand>
</feature>
<evidence type="ECO:0000313" key="4">
    <source>
        <dbReference type="Proteomes" id="UP000273982"/>
    </source>
</evidence>
<dbReference type="SUPFAM" id="SSF101478">
    <property type="entry name" value="ADP-ribosylglycohydrolase"/>
    <property type="match status" value="1"/>
</dbReference>
<dbReference type="PANTHER" id="PTHR16222">
    <property type="entry name" value="ADP-RIBOSYLGLYCOHYDROLASE"/>
    <property type="match status" value="1"/>
</dbReference>
<dbReference type="InterPro" id="IPR050792">
    <property type="entry name" value="ADP-ribosylglycohydrolase"/>
</dbReference>
<dbReference type="PANTHER" id="PTHR16222:SF12">
    <property type="entry name" value="ADP-RIBOSYLGLYCOHYDROLASE-RELATED"/>
    <property type="match status" value="1"/>
</dbReference>
<dbReference type="Pfam" id="PF03747">
    <property type="entry name" value="ADP_ribosyl_GH"/>
    <property type="match status" value="1"/>
</dbReference>
<feature type="binding site" evidence="1">
    <location>
        <position position="63"/>
    </location>
    <ligand>
        <name>Mg(2+)</name>
        <dbReference type="ChEBI" id="CHEBI:18420"/>
        <label>1</label>
    </ligand>
</feature>
<dbReference type="Proteomes" id="UP000273982">
    <property type="component" value="Plasmid pGW6_1"/>
</dbReference>
<evidence type="ECO:0000256" key="2">
    <source>
        <dbReference type="SAM" id="MobiDB-lite"/>
    </source>
</evidence>
<dbReference type="RefSeq" id="WP_124740475.1">
    <property type="nucleotide sequence ID" value="NZ_CP034087.1"/>
</dbReference>
<keyword evidence="1" id="KW-0479">Metal-binding</keyword>
<feature type="compositionally biased region" description="Polar residues" evidence="2">
    <location>
        <begin position="329"/>
        <end position="338"/>
    </location>
</feature>
<keyword evidence="1" id="KW-0460">Magnesium</keyword>
<feature type="binding site" evidence="1">
    <location>
        <position position="280"/>
    </location>
    <ligand>
        <name>Mg(2+)</name>
        <dbReference type="ChEBI" id="CHEBI:18420"/>
        <label>1</label>
    </ligand>
</feature>
<protein>
    <submittedName>
        <fullName evidence="3">ADP-ribosylglycohydrolase family protein</fullName>
    </submittedName>
</protein>
<accession>A0A3G8MAT5</accession>
<dbReference type="InterPro" id="IPR036705">
    <property type="entry name" value="Ribosyl_crysJ1_sf"/>
</dbReference>
<feature type="binding site" evidence="1">
    <location>
        <position position="282"/>
    </location>
    <ligand>
        <name>Mg(2+)</name>
        <dbReference type="ChEBI" id="CHEBI:18420"/>
        <label>1</label>
    </ligand>
</feature>
<dbReference type="GO" id="GO:0046872">
    <property type="term" value="F:metal ion binding"/>
    <property type="evidence" value="ECO:0007669"/>
    <property type="project" value="UniProtKB-KW"/>
</dbReference>
<dbReference type="EMBL" id="CP034087">
    <property type="protein sequence ID" value="AZG78967.1"/>
    <property type="molecule type" value="Genomic_DNA"/>
</dbReference>
<comment type="cofactor">
    <cofactor evidence="1">
        <name>Mg(2+)</name>
        <dbReference type="ChEBI" id="CHEBI:18420"/>
    </cofactor>
    <text evidence="1">Binds 2 magnesium ions per subunit.</text>
</comment>
<dbReference type="GO" id="GO:0016787">
    <property type="term" value="F:hydrolase activity"/>
    <property type="evidence" value="ECO:0007669"/>
    <property type="project" value="UniProtKB-KW"/>
</dbReference>
<dbReference type="KEGG" id="mros:EHO51_18455"/>
<keyword evidence="3" id="KW-0614">Plasmid</keyword>
<sequence length="349" mass="37082">MRLSLEDRLFGCLLGQAVGDALGFPVEGRPPTICAAYVDDVLRRGRARSVSAESFAFGQYTDDTQLARELVISYVNRQGFDPADYGKRIAAIFVEGRIVGRGRITEAAAWRLAQGVPWNEAGASAPAVGNGGASRAGPIGVLYNYDGERRKQVAADQSRITHTDPRAVAGSVAIASAVALAGQTIQFDRTNFVEALSEEVASTNDGFTQALRRLPTWLRLHPHGAATEIAAAGLGAGEYRKWDGISPFVTSSVLWALYSFLRSPDDYWETILTAIAVGGDVDTTAAMAGAIAGARLGPAAIPAQLVRHIHDRGTWKAFDLKSLARDASQIAQRTTTPSQPAPQAGESSS</sequence>
<feature type="binding site" evidence="1">
    <location>
        <position position="283"/>
    </location>
    <ligand>
        <name>Mg(2+)</name>
        <dbReference type="ChEBI" id="CHEBI:18420"/>
        <label>1</label>
    </ligand>
</feature>
<feature type="binding site" evidence="1">
    <location>
        <position position="62"/>
    </location>
    <ligand>
        <name>Mg(2+)</name>
        <dbReference type="ChEBI" id="CHEBI:18420"/>
        <label>1</label>
    </ligand>
</feature>
<proteinExistence type="predicted"/>
<name>A0A3G8MAT5_9HYPH</name>
<geneLocation type="plasmid" evidence="4">
    <name>pgw6_1</name>
</geneLocation>
<gene>
    <name evidence="3" type="ORF">EHO51_18455</name>
</gene>
<dbReference type="AlphaFoldDB" id="A0A3G8MAT5"/>
<evidence type="ECO:0000313" key="3">
    <source>
        <dbReference type="EMBL" id="AZG78967.1"/>
    </source>
</evidence>
<evidence type="ECO:0000256" key="1">
    <source>
        <dbReference type="PIRSR" id="PIRSR605502-1"/>
    </source>
</evidence>
<feature type="region of interest" description="Disordered" evidence="2">
    <location>
        <begin position="328"/>
        <end position="349"/>
    </location>
</feature>
<reference evidence="3 4" key="1">
    <citation type="submission" date="2018-11" db="EMBL/GenBank/DDBJ databases">
        <title>Genome squencing of methanotrophic bacteria isolated from alkaline groundwater in Korea.</title>
        <authorList>
            <person name="Nguyen L.N."/>
        </authorList>
    </citation>
    <scope>NUCLEOTIDE SEQUENCE [LARGE SCALE GENOMIC DNA]</scope>
    <source>
        <strain evidence="3 4">GW6</strain>
        <plasmid evidence="4">pgw6_1</plasmid>
    </source>
</reference>
<keyword evidence="3" id="KW-0378">Hydrolase</keyword>
<dbReference type="Gene3D" id="1.10.4080.10">
    <property type="entry name" value="ADP-ribosylation/Crystallin J1"/>
    <property type="match status" value="1"/>
</dbReference>
<dbReference type="InterPro" id="IPR005502">
    <property type="entry name" value="Ribosyl_crysJ1"/>
</dbReference>
<organism evidence="3 4">
    <name type="scientific">Methylocystis rosea</name>
    <dbReference type="NCBI Taxonomy" id="173366"/>
    <lineage>
        <taxon>Bacteria</taxon>
        <taxon>Pseudomonadati</taxon>
        <taxon>Pseudomonadota</taxon>
        <taxon>Alphaproteobacteria</taxon>
        <taxon>Hyphomicrobiales</taxon>
        <taxon>Methylocystaceae</taxon>
        <taxon>Methylocystis</taxon>
    </lineage>
</organism>